<dbReference type="PANTHER" id="PTHR30627:SF1">
    <property type="entry name" value="PEPTIDOGLYCAN D,D-TRANSPEPTIDASE FTSI"/>
    <property type="match status" value="1"/>
</dbReference>
<dbReference type="Proteomes" id="UP000034299">
    <property type="component" value="Unassembled WGS sequence"/>
</dbReference>
<gene>
    <name evidence="4" type="ORF">UU69_C0034G0009</name>
</gene>
<dbReference type="Gene3D" id="3.30.450.330">
    <property type="match status" value="1"/>
</dbReference>
<evidence type="ECO:0000259" key="3">
    <source>
        <dbReference type="Pfam" id="PF00905"/>
    </source>
</evidence>
<dbReference type="GO" id="GO:0071555">
    <property type="term" value="P:cell wall organization"/>
    <property type="evidence" value="ECO:0007669"/>
    <property type="project" value="TreeGrafter"/>
</dbReference>
<dbReference type="AlphaFoldDB" id="A0A0G0WHU4"/>
<evidence type="ECO:0000256" key="1">
    <source>
        <dbReference type="ARBA" id="ARBA00004370"/>
    </source>
</evidence>
<dbReference type="SUPFAM" id="SSF56601">
    <property type="entry name" value="beta-lactamase/transpeptidase-like"/>
    <property type="match status" value="1"/>
</dbReference>
<accession>A0A0G0WHU4</accession>
<keyword evidence="2" id="KW-0472">Membrane</keyword>
<protein>
    <submittedName>
        <fullName evidence="4">Stage V sporulation protein D</fullName>
    </submittedName>
</protein>
<dbReference type="GO" id="GO:0005886">
    <property type="term" value="C:plasma membrane"/>
    <property type="evidence" value="ECO:0007669"/>
    <property type="project" value="TreeGrafter"/>
</dbReference>
<evidence type="ECO:0000313" key="5">
    <source>
        <dbReference type="Proteomes" id="UP000034299"/>
    </source>
</evidence>
<organism evidence="4 5">
    <name type="scientific">Candidatus Magasanikbacteria bacterium GW2011_GWA2_41_55</name>
    <dbReference type="NCBI Taxonomy" id="1619038"/>
    <lineage>
        <taxon>Bacteria</taxon>
        <taxon>Candidatus Magasanikiibacteriota</taxon>
    </lineage>
</organism>
<dbReference type="InterPro" id="IPR012338">
    <property type="entry name" value="Beta-lactam/transpept-like"/>
</dbReference>
<comment type="caution">
    <text evidence="4">The sequence shown here is derived from an EMBL/GenBank/DDBJ whole genome shotgun (WGS) entry which is preliminary data.</text>
</comment>
<dbReference type="InterPro" id="IPR050515">
    <property type="entry name" value="Beta-lactam/transpept"/>
</dbReference>
<proteinExistence type="predicted"/>
<evidence type="ECO:0000313" key="4">
    <source>
        <dbReference type="EMBL" id="KKS12509.1"/>
    </source>
</evidence>
<feature type="domain" description="Penicillin-binding protein transpeptidase" evidence="3">
    <location>
        <begin position="4"/>
        <end position="154"/>
    </location>
</feature>
<evidence type="ECO:0000256" key="2">
    <source>
        <dbReference type="ARBA" id="ARBA00023136"/>
    </source>
</evidence>
<dbReference type="InterPro" id="IPR001460">
    <property type="entry name" value="PCN-bd_Tpept"/>
</dbReference>
<dbReference type="Gene3D" id="3.40.710.10">
    <property type="entry name" value="DD-peptidase/beta-lactamase superfamily"/>
    <property type="match status" value="1"/>
</dbReference>
<dbReference type="GO" id="GO:0008658">
    <property type="term" value="F:penicillin binding"/>
    <property type="evidence" value="ECO:0007669"/>
    <property type="project" value="InterPro"/>
</dbReference>
<name>A0A0G0WHU4_9BACT</name>
<dbReference type="EMBL" id="LCBP01000034">
    <property type="protein sequence ID" value="KKS12509.1"/>
    <property type="molecule type" value="Genomic_DNA"/>
</dbReference>
<dbReference type="PANTHER" id="PTHR30627">
    <property type="entry name" value="PEPTIDOGLYCAN D,D-TRANSPEPTIDASE"/>
    <property type="match status" value="1"/>
</dbReference>
<comment type="subcellular location">
    <subcellularLocation>
        <location evidence="1">Membrane</location>
    </subcellularLocation>
</comment>
<sequence>MDTEVSGNISSLEKEKEIYLATASFGQGITATPMQLVSAFGAIANQGKLYKPYIISEIRQSDGTVEKRTPELVRQVISTRAARLLSGMLTTVVREGHGKQAGVAGYYIGGKTGTAQIAGSNGEYSEGATNQTFIGFGPVDDPAFVMLVKYEEPERVYAEYTAV</sequence>
<feature type="non-terminal residue" evidence="4">
    <location>
        <position position="163"/>
    </location>
</feature>
<dbReference type="Pfam" id="PF00905">
    <property type="entry name" value="Transpeptidase"/>
    <property type="match status" value="1"/>
</dbReference>
<reference evidence="4 5" key="1">
    <citation type="journal article" date="2015" name="Nature">
        <title>rRNA introns, odd ribosomes, and small enigmatic genomes across a large radiation of phyla.</title>
        <authorList>
            <person name="Brown C.T."/>
            <person name="Hug L.A."/>
            <person name="Thomas B.C."/>
            <person name="Sharon I."/>
            <person name="Castelle C.J."/>
            <person name="Singh A."/>
            <person name="Wilkins M.J."/>
            <person name="Williams K.H."/>
            <person name="Banfield J.F."/>
        </authorList>
    </citation>
    <scope>NUCLEOTIDE SEQUENCE [LARGE SCALE GENOMIC DNA]</scope>
</reference>